<keyword evidence="2" id="KW-1185">Reference proteome</keyword>
<accession>A0AAD8QNZ5</accession>
<dbReference type="Proteomes" id="UP001231189">
    <property type="component" value="Unassembled WGS sequence"/>
</dbReference>
<reference evidence="1" key="1">
    <citation type="submission" date="2023-07" db="EMBL/GenBank/DDBJ databases">
        <title>A chromosome-level genome assembly of Lolium multiflorum.</title>
        <authorList>
            <person name="Chen Y."/>
            <person name="Copetti D."/>
            <person name="Kolliker R."/>
            <person name="Studer B."/>
        </authorList>
    </citation>
    <scope>NUCLEOTIDE SEQUENCE</scope>
    <source>
        <strain evidence="1">02402/16</strain>
        <tissue evidence="1">Leaf</tissue>
    </source>
</reference>
<evidence type="ECO:0000313" key="2">
    <source>
        <dbReference type="Proteomes" id="UP001231189"/>
    </source>
</evidence>
<dbReference type="SUPFAM" id="SSF52540">
    <property type="entry name" value="P-loop containing nucleoside triphosphate hydrolases"/>
    <property type="match status" value="1"/>
</dbReference>
<comment type="caution">
    <text evidence="1">The sequence shown here is derived from an EMBL/GenBank/DDBJ whole genome shotgun (WGS) entry which is preliminary data.</text>
</comment>
<sequence length="128" mass="14063">MPWLLEKMPGMIDDGDILLFAAKKYSVDEFGNQLNQRGFKLATLHSDKDQTSWIETQQKFKSGTYLVPVAVDVAARLHVCCKLRRPHPNRQFGDCEEPLPLCLLSRPACALDAAAGGAGAEDAALEYG</sequence>
<gene>
    <name evidence="1" type="ORF">QYE76_028605</name>
</gene>
<dbReference type="Gene3D" id="3.40.50.300">
    <property type="entry name" value="P-loop containing nucleotide triphosphate hydrolases"/>
    <property type="match status" value="1"/>
</dbReference>
<proteinExistence type="predicted"/>
<dbReference type="AlphaFoldDB" id="A0AAD8QNZ5"/>
<name>A0AAD8QNZ5_LOLMU</name>
<organism evidence="1 2">
    <name type="scientific">Lolium multiflorum</name>
    <name type="common">Italian ryegrass</name>
    <name type="synonym">Lolium perenne subsp. multiflorum</name>
    <dbReference type="NCBI Taxonomy" id="4521"/>
    <lineage>
        <taxon>Eukaryota</taxon>
        <taxon>Viridiplantae</taxon>
        <taxon>Streptophyta</taxon>
        <taxon>Embryophyta</taxon>
        <taxon>Tracheophyta</taxon>
        <taxon>Spermatophyta</taxon>
        <taxon>Magnoliopsida</taxon>
        <taxon>Liliopsida</taxon>
        <taxon>Poales</taxon>
        <taxon>Poaceae</taxon>
        <taxon>BOP clade</taxon>
        <taxon>Pooideae</taxon>
        <taxon>Poodae</taxon>
        <taxon>Poeae</taxon>
        <taxon>Poeae Chloroplast Group 2 (Poeae type)</taxon>
        <taxon>Loliodinae</taxon>
        <taxon>Loliinae</taxon>
        <taxon>Lolium</taxon>
    </lineage>
</organism>
<dbReference type="EMBL" id="JAUUTY010000007">
    <property type="protein sequence ID" value="KAK1604932.1"/>
    <property type="molecule type" value="Genomic_DNA"/>
</dbReference>
<evidence type="ECO:0000313" key="1">
    <source>
        <dbReference type="EMBL" id="KAK1604932.1"/>
    </source>
</evidence>
<dbReference type="InterPro" id="IPR027417">
    <property type="entry name" value="P-loop_NTPase"/>
</dbReference>
<protein>
    <submittedName>
        <fullName evidence="1">Uncharacterized protein</fullName>
    </submittedName>
</protein>